<evidence type="ECO:0000256" key="17">
    <source>
        <dbReference type="SAM" id="Phobius"/>
    </source>
</evidence>
<dbReference type="GO" id="GO:0030553">
    <property type="term" value="F:cGMP binding"/>
    <property type="evidence" value="ECO:0007669"/>
    <property type="project" value="UniProtKB-KW"/>
</dbReference>
<evidence type="ECO:0000256" key="1">
    <source>
        <dbReference type="ARBA" id="ARBA00004141"/>
    </source>
</evidence>
<protein>
    <submittedName>
        <fullName evidence="19">Cyclic nucleotide gated channel subunit beta 1b</fullName>
    </submittedName>
</protein>
<dbReference type="Proteomes" id="UP000472270">
    <property type="component" value="Unassembled WGS sequence"/>
</dbReference>
<keyword evidence="2" id="KW-0813">Transport</keyword>
<dbReference type="InterPro" id="IPR018490">
    <property type="entry name" value="cNMP-bd_dom_sf"/>
</dbReference>
<evidence type="ECO:0000256" key="11">
    <source>
        <dbReference type="ARBA" id="ARBA00023286"/>
    </source>
</evidence>
<dbReference type="FunFam" id="2.60.120.10:FF:000020">
    <property type="entry name" value="Cyclic nucleotide-gated channel beta 3"/>
    <property type="match status" value="1"/>
</dbReference>
<evidence type="ECO:0000256" key="5">
    <source>
        <dbReference type="ARBA" id="ARBA00022692"/>
    </source>
</evidence>
<dbReference type="Pfam" id="PF00027">
    <property type="entry name" value="cNMP_binding"/>
    <property type="match status" value="1"/>
</dbReference>
<evidence type="ECO:0000256" key="10">
    <source>
        <dbReference type="ARBA" id="ARBA00023136"/>
    </source>
</evidence>
<dbReference type="GO" id="GO:0007601">
    <property type="term" value="P:visual perception"/>
    <property type="evidence" value="ECO:0007669"/>
    <property type="project" value="UniProtKB-KW"/>
</dbReference>
<evidence type="ECO:0000313" key="20">
    <source>
        <dbReference type="Proteomes" id="UP000472270"/>
    </source>
</evidence>
<evidence type="ECO:0000256" key="14">
    <source>
        <dbReference type="ARBA" id="ARBA00034430"/>
    </source>
</evidence>
<accession>A0A673HZ76</accession>
<evidence type="ECO:0000256" key="9">
    <source>
        <dbReference type="ARBA" id="ARBA00023065"/>
    </source>
</evidence>
<reference evidence="19" key="1">
    <citation type="submission" date="2025-08" db="UniProtKB">
        <authorList>
            <consortium name="Ensembl"/>
        </authorList>
    </citation>
    <scope>IDENTIFICATION</scope>
</reference>
<evidence type="ECO:0000256" key="2">
    <source>
        <dbReference type="ARBA" id="ARBA00022448"/>
    </source>
</evidence>
<name>A0A673HZ76_9TELE</name>
<evidence type="ECO:0000256" key="6">
    <source>
        <dbReference type="ARBA" id="ARBA00022741"/>
    </source>
</evidence>
<keyword evidence="6" id="KW-0547">Nucleotide-binding</keyword>
<evidence type="ECO:0000313" key="19">
    <source>
        <dbReference type="Ensembl" id="ENSSRHP00000030973.1"/>
    </source>
</evidence>
<feature type="compositionally biased region" description="Low complexity" evidence="16">
    <location>
        <begin position="832"/>
        <end position="843"/>
    </location>
</feature>
<dbReference type="FunFam" id="1.10.287.70:FF:000072">
    <property type="entry name" value="Cyclic nucleotide gated channel beta 3"/>
    <property type="match status" value="1"/>
</dbReference>
<dbReference type="SMART" id="SM00100">
    <property type="entry name" value="cNMP"/>
    <property type="match status" value="1"/>
</dbReference>
<feature type="transmembrane region" description="Helical" evidence="17">
    <location>
        <begin position="345"/>
        <end position="368"/>
    </location>
</feature>
<evidence type="ECO:0000256" key="3">
    <source>
        <dbReference type="ARBA" id="ARBA00022535"/>
    </source>
</evidence>
<dbReference type="AlphaFoldDB" id="A0A673HZ76"/>
<dbReference type="GO" id="GO:0044877">
    <property type="term" value="F:protein-containing complex binding"/>
    <property type="evidence" value="ECO:0007669"/>
    <property type="project" value="TreeGrafter"/>
</dbReference>
<evidence type="ECO:0000256" key="8">
    <source>
        <dbReference type="ARBA" id="ARBA00022992"/>
    </source>
</evidence>
<dbReference type="GO" id="GO:0017071">
    <property type="term" value="C:intracellular cyclic nucleotide activated cation channel complex"/>
    <property type="evidence" value="ECO:0007669"/>
    <property type="project" value="TreeGrafter"/>
</dbReference>
<feature type="region of interest" description="Disordered" evidence="16">
    <location>
        <begin position="817"/>
        <end position="896"/>
    </location>
</feature>
<dbReference type="Gene3D" id="2.60.120.10">
    <property type="entry name" value="Jelly Rolls"/>
    <property type="match status" value="1"/>
</dbReference>
<feature type="compositionally biased region" description="Polar residues" evidence="16">
    <location>
        <begin position="233"/>
        <end position="244"/>
    </location>
</feature>
<dbReference type="InterPro" id="IPR000595">
    <property type="entry name" value="cNMP-bd_dom"/>
</dbReference>
<keyword evidence="10 17" id="KW-0472">Membrane</keyword>
<evidence type="ECO:0000259" key="18">
    <source>
        <dbReference type="PROSITE" id="PS50042"/>
    </source>
</evidence>
<keyword evidence="5 17" id="KW-0812">Transmembrane</keyword>
<dbReference type="SUPFAM" id="SSF51206">
    <property type="entry name" value="cAMP-binding domain-like"/>
    <property type="match status" value="1"/>
</dbReference>
<keyword evidence="20" id="KW-1185">Reference proteome</keyword>
<feature type="region of interest" description="Disordered" evidence="16">
    <location>
        <begin position="263"/>
        <end position="311"/>
    </location>
</feature>
<keyword evidence="12" id="KW-0407">Ion channel</keyword>
<dbReference type="PANTHER" id="PTHR45638:SF16">
    <property type="entry name" value="CYCLIC NUCLEOTIDE-GATED CATION CHANNEL BETA-1"/>
    <property type="match status" value="1"/>
</dbReference>
<feature type="compositionally biased region" description="Basic and acidic residues" evidence="16">
    <location>
        <begin position="295"/>
        <end position="311"/>
    </location>
</feature>
<dbReference type="GO" id="GO:0001750">
    <property type="term" value="C:photoreceptor outer segment"/>
    <property type="evidence" value="ECO:0007669"/>
    <property type="project" value="TreeGrafter"/>
</dbReference>
<keyword evidence="4" id="KW-0716">Sensory transduction</keyword>
<organism evidence="19 20">
    <name type="scientific">Sinocyclocheilus rhinocerous</name>
    <dbReference type="NCBI Taxonomy" id="307959"/>
    <lineage>
        <taxon>Eukaryota</taxon>
        <taxon>Metazoa</taxon>
        <taxon>Chordata</taxon>
        <taxon>Craniata</taxon>
        <taxon>Vertebrata</taxon>
        <taxon>Euteleostomi</taxon>
        <taxon>Actinopterygii</taxon>
        <taxon>Neopterygii</taxon>
        <taxon>Teleostei</taxon>
        <taxon>Ostariophysi</taxon>
        <taxon>Cypriniformes</taxon>
        <taxon>Cyprinidae</taxon>
        <taxon>Cyprininae</taxon>
        <taxon>Sinocyclocheilus</taxon>
    </lineage>
</organism>
<keyword evidence="13" id="KW-0844">Vision</keyword>
<evidence type="ECO:0000256" key="4">
    <source>
        <dbReference type="ARBA" id="ARBA00022606"/>
    </source>
</evidence>
<feature type="compositionally biased region" description="Polar residues" evidence="16">
    <location>
        <begin position="860"/>
        <end position="877"/>
    </location>
</feature>
<dbReference type="PANTHER" id="PTHR45638">
    <property type="entry name" value="CYCLIC NUCLEOTIDE-GATED CATION CHANNEL SUBUNIT A"/>
    <property type="match status" value="1"/>
</dbReference>
<comment type="subcellular location">
    <subcellularLocation>
        <location evidence="1">Membrane</location>
        <topology evidence="1">Multi-pass membrane protein</topology>
    </subcellularLocation>
</comment>
<proteinExistence type="predicted"/>
<keyword evidence="11" id="KW-1071">Ligand-gated ion channel</keyword>
<keyword evidence="7 17" id="KW-1133">Transmembrane helix</keyword>
<dbReference type="GO" id="GO:0001895">
    <property type="term" value="P:retina homeostasis"/>
    <property type="evidence" value="ECO:0007669"/>
    <property type="project" value="TreeGrafter"/>
</dbReference>
<dbReference type="PROSITE" id="PS00889">
    <property type="entry name" value="CNMP_BINDING_2"/>
    <property type="match status" value="1"/>
</dbReference>
<evidence type="ECO:0000256" key="13">
    <source>
        <dbReference type="ARBA" id="ARBA00023305"/>
    </source>
</evidence>
<feature type="region of interest" description="Disordered" evidence="16">
    <location>
        <begin position="160"/>
        <end position="244"/>
    </location>
</feature>
<feature type="domain" description="Cyclic nucleotide-binding" evidence="18">
    <location>
        <begin position="654"/>
        <end position="758"/>
    </location>
</feature>
<reference evidence="19" key="2">
    <citation type="submission" date="2025-09" db="UniProtKB">
        <authorList>
            <consortium name="Ensembl"/>
        </authorList>
    </citation>
    <scope>IDENTIFICATION</scope>
</reference>
<evidence type="ECO:0000256" key="12">
    <source>
        <dbReference type="ARBA" id="ARBA00023303"/>
    </source>
</evidence>
<comment type="catalytic activity">
    <reaction evidence="14">
        <text>K(+)(in) = K(+)(out)</text>
        <dbReference type="Rhea" id="RHEA:29463"/>
        <dbReference type="ChEBI" id="CHEBI:29103"/>
    </reaction>
</comment>
<dbReference type="GO" id="GO:0005222">
    <property type="term" value="F:intracellularly cAMP-activated cation channel activity"/>
    <property type="evidence" value="ECO:0007669"/>
    <property type="project" value="TreeGrafter"/>
</dbReference>
<keyword evidence="8" id="KW-0142">cGMP-binding</keyword>
<dbReference type="InterPro" id="IPR014710">
    <property type="entry name" value="RmlC-like_jellyroll"/>
</dbReference>
<comment type="catalytic activity">
    <reaction evidence="15">
        <text>Na(+)(in) = Na(+)(out)</text>
        <dbReference type="Rhea" id="RHEA:34963"/>
        <dbReference type="ChEBI" id="CHEBI:29101"/>
    </reaction>
</comment>
<evidence type="ECO:0000256" key="16">
    <source>
        <dbReference type="SAM" id="MobiDB-lite"/>
    </source>
</evidence>
<keyword evidence="9" id="KW-0406">Ion transport</keyword>
<sequence length="896" mass="101073">MRVPYAPQALDNFNQFLKDIDVTLPKVPSMPNLPPALSQITQQLPSLPPQLAQLPQQISQRFSKITPQFPNQTLFSAPHFPSFPVQLSSLPQQLSKIPQQISNLPQKVSNFPQRLTSIPRFSILPQQLSSIPQKISSIPQKITMSSRLSVHPAVNVEDVDSDRGKIGRRSRPIPPIINPQDPNLKTLTVPGAHKANRTSKRLYSQDDEELETAVRAWPSQSSISSADDGLNQRPASSASQTSTVVNERLQELVKLFKERTERVKEKLIDPDNSDDETPPASPAKQAPASPPEPPAEQKTEQEASEAPAEKEEEKTKILCCKVKPQSRIGRLLQCRFPSSIDPFTNLIYVLWLFCVSLAFNWSAWMIPVRWAFPYQTPDNIYVWLLIDYLCDAIYILDILAFQPRLQFVLHGDIMTGKKEMRDNYIKAIRFKLDVVSLLPLELLYFKTGINPLLRLPRILKFMSFFEFNKRLEAILTNAYVYRVIRTTTYLLYAVHCNACLYYWGSSFEGLGFSEWTYDGTGNSYFRCYYFAVKTLLTIGGLPEPTTLFEIVFQLINYFIGVFVFSIMIGQMRDVVGAATAAQTNYRACVDSTVKYMASYRIPKDVQNRVKTWYSYTWQSQGMLDEQELLDQLPDKMRLDIAVDVSYNIISKVPLFQGCDRQMIFDMLKSLRSVVYLPGDYVCKKDEVGHEMYIIKAGEVQVVGGPDGKTVFVTLKAGAVFGEVSLLDVGGGNRRTANVVARGFANLLILTKRDLNEIMVHYPESQKLLRKKARKMLMKDKKPAEMKEEEKEPIPIIPPRAETPKLLKAALEMTEKSGMKGTWSKLKDRTNRSSVSLQHSISSSAALNSPVHEPHSDQDADTLSQISDSSMQIPTTPTGAGEGNVFTEEVANKAAMK</sequence>
<dbReference type="FunFam" id="1.10.287.630:FF:000001">
    <property type="entry name" value="Cyclic nucleotide-gated channel alpha 3"/>
    <property type="match status" value="1"/>
</dbReference>
<evidence type="ECO:0000256" key="7">
    <source>
        <dbReference type="ARBA" id="ARBA00022989"/>
    </source>
</evidence>
<dbReference type="Gene3D" id="1.10.287.630">
    <property type="entry name" value="Helix hairpin bin"/>
    <property type="match status" value="1"/>
</dbReference>
<dbReference type="Gene3D" id="1.10.287.70">
    <property type="match status" value="1"/>
</dbReference>
<feature type="transmembrane region" description="Helical" evidence="17">
    <location>
        <begin position="380"/>
        <end position="401"/>
    </location>
</feature>
<dbReference type="Ensembl" id="ENSSRHT00000031878.1">
    <property type="protein sequence ID" value="ENSSRHP00000030973.1"/>
    <property type="gene ID" value="ENSSRHG00000016010.1"/>
</dbReference>
<dbReference type="PROSITE" id="PS50042">
    <property type="entry name" value="CNMP_BINDING_3"/>
    <property type="match status" value="1"/>
</dbReference>
<dbReference type="SUPFAM" id="SSF81324">
    <property type="entry name" value="Voltage-gated potassium channels"/>
    <property type="match status" value="1"/>
</dbReference>
<dbReference type="GO" id="GO:0005223">
    <property type="term" value="F:intracellularly cGMP-activated cation channel activity"/>
    <property type="evidence" value="ECO:0007669"/>
    <property type="project" value="TreeGrafter"/>
</dbReference>
<dbReference type="GO" id="GO:0005886">
    <property type="term" value="C:plasma membrane"/>
    <property type="evidence" value="ECO:0007669"/>
    <property type="project" value="TreeGrafter"/>
</dbReference>
<dbReference type="CDD" id="cd00038">
    <property type="entry name" value="CAP_ED"/>
    <property type="match status" value="1"/>
</dbReference>
<dbReference type="InterPro" id="IPR050866">
    <property type="entry name" value="CNG_cation_channel"/>
</dbReference>
<evidence type="ECO:0000256" key="15">
    <source>
        <dbReference type="ARBA" id="ARBA00036239"/>
    </source>
</evidence>
<keyword evidence="3" id="KW-0140">cGMP</keyword>
<dbReference type="InterPro" id="IPR018488">
    <property type="entry name" value="cNMP-bd_CS"/>
</dbReference>